<accession>A0AAN6EPL8</accession>
<evidence type="ECO:0000256" key="10">
    <source>
        <dbReference type="PIRSR" id="PIRSR000137-1"/>
    </source>
</evidence>
<comment type="caution">
    <text evidence="14">The sequence shown here is derived from an EMBL/GenBank/DDBJ whole genome shotgun (WGS) entry which is preliminary data.</text>
</comment>
<comment type="cofactor">
    <cofactor evidence="1 11">
        <name>FAD</name>
        <dbReference type="ChEBI" id="CHEBI:57692"/>
    </cofactor>
</comment>
<evidence type="ECO:0000256" key="7">
    <source>
        <dbReference type="ARBA" id="ARBA00023002"/>
    </source>
</evidence>
<dbReference type="SUPFAM" id="SSF51905">
    <property type="entry name" value="FAD/NAD(P)-binding domain"/>
    <property type="match status" value="1"/>
</dbReference>
<protein>
    <recommendedName>
        <fullName evidence="9">glucose oxidase</fullName>
        <ecNumber evidence="9">1.1.3.4</ecNumber>
    </recommendedName>
</protein>
<dbReference type="Pfam" id="PF05199">
    <property type="entry name" value="GMC_oxred_C"/>
    <property type="match status" value="1"/>
</dbReference>
<gene>
    <name evidence="14" type="ORF">HRR80_007201</name>
</gene>
<evidence type="ECO:0000256" key="4">
    <source>
        <dbReference type="ARBA" id="ARBA00022512"/>
    </source>
</evidence>
<feature type="domain" description="Glucose-methanol-choline oxidoreductase N-terminal" evidence="13">
    <location>
        <begin position="326"/>
        <end position="340"/>
    </location>
</feature>
<dbReference type="Gene3D" id="3.30.560.10">
    <property type="entry name" value="Glucose Oxidase, domain 3"/>
    <property type="match status" value="1"/>
</dbReference>
<organism evidence="14 15">
    <name type="scientific">Exophiala dermatitidis</name>
    <name type="common">Black yeast-like fungus</name>
    <name type="synonym">Wangiella dermatitidis</name>
    <dbReference type="NCBI Taxonomy" id="5970"/>
    <lineage>
        <taxon>Eukaryota</taxon>
        <taxon>Fungi</taxon>
        <taxon>Dikarya</taxon>
        <taxon>Ascomycota</taxon>
        <taxon>Pezizomycotina</taxon>
        <taxon>Eurotiomycetes</taxon>
        <taxon>Chaetothyriomycetidae</taxon>
        <taxon>Chaetothyriales</taxon>
        <taxon>Herpotrichiellaceae</taxon>
        <taxon>Exophiala</taxon>
    </lineage>
</organism>
<proteinExistence type="inferred from homology"/>
<evidence type="ECO:0000256" key="9">
    <source>
        <dbReference type="ARBA" id="ARBA00049722"/>
    </source>
</evidence>
<dbReference type="GO" id="GO:0050660">
    <property type="term" value="F:flavin adenine dinucleotide binding"/>
    <property type="evidence" value="ECO:0007669"/>
    <property type="project" value="InterPro"/>
</dbReference>
<evidence type="ECO:0000256" key="5">
    <source>
        <dbReference type="ARBA" id="ARBA00022630"/>
    </source>
</evidence>
<keyword evidence="7" id="KW-0560">Oxidoreductase</keyword>
<dbReference type="InterPro" id="IPR012132">
    <property type="entry name" value="GMC_OxRdtase"/>
</dbReference>
<dbReference type="EMBL" id="JAJGCB010000016">
    <property type="protein sequence ID" value="KAJ8989003.1"/>
    <property type="molecule type" value="Genomic_DNA"/>
</dbReference>
<feature type="binding site" evidence="11">
    <location>
        <position position="129"/>
    </location>
    <ligand>
        <name>FAD</name>
        <dbReference type="ChEBI" id="CHEBI:57692"/>
    </ligand>
</feature>
<dbReference type="InterPro" id="IPR027424">
    <property type="entry name" value="Glucose_Oxidase_domain_2"/>
</dbReference>
<evidence type="ECO:0000256" key="6">
    <source>
        <dbReference type="ARBA" id="ARBA00022827"/>
    </source>
</evidence>
<dbReference type="PIRSF" id="PIRSF000137">
    <property type="entry name" value="Alcohol_oxidase"/>
    <property type="match status" value="1"/>
</dbReference>
<keyword evidence="4" id="KW-0134">Cell wall</keyword>
<dbReference type="InterPro" id="IPR007867">
    <property type="entry name" value="GMC_OxRtase_C"/>
</dbReference>
<evidence type="ECO:0000313" key="14">
    <source>
        <dbReference type="EMBL" id="KAJ8989003.1"/>
    </source>
</evidence>
<dbReference type="EC" id="1.1.3.4" evidence="9"/>
<keyword evidence="4" id="KW-0964">Secreted</keyword>
<dbReference type="InterPro" id="IPR036188">
    <property type="entry name" value="FAD/NAD-bd_sf"/>
</dbReference>
<comment type="catalytic activity">
    <reaction evidence="8">
        <text>beta-D-glucose + O2 = D-glucono-1,5-lactone + H2O2</text>
        <dbReference type="Rhea" id="RHEA:11428"/>
        <dbReference type="ChEBI" id="CHEBI:15379"/>
        <dbReference type="ChEBI" id="CHEBI:15903"/>
        <dbReference type="ChEBI" id="CHEBI:16217"/>
        <dbReference type="ChEBI" id="CHEBI:16240"/>
        <dbReference type="EC" id="1.1.3.4"/>
    </reaction>
    <physiologicalReaction direction="left-to-right" evidence="8">
        <dbReference type="Rhea" id="RHEA:11429"/>
    </physiologicalReaction>
</comment>
<dbReference type="PROSITE" id="PS00624">
    <property type="entry name" value="GMC_OXRED_2"/>
    <property type="match status" value="1"/>
</dbReference>
<comment type="similarity">
    <text evidence="3">Belongs to the GMC oxidoreductase family.</text>
</comment>
<feature type="active site" description="Proton donor" evidence="10">
    <location>
        <position position="567"/>
    </location>
</feature>
<dbReference type="Proteomes" id="UP001161757">
    <property type="component" value="Unassembled WGS sequence"/>
</dbReference>
<dbReference type="SUPFAM" id="SSF54373">
    <property type="entry name" value="FAD-linked reductases, C-terminal domain"/>
    <property type="match status" value="1"/>
</dbReference>
<feature type="signal peptide" evidence="12">
    <location>
        <begin position="1"/>
        <end position="20"/>
    </location>
</feature>
<evidence type="ECO:0000256" key="1">
    <source>
        <dbReference type="ARBA" id="ARBA00001974"/>
    </source>
</evidence>
<feature type="chain" id="PRO_5042975438" description="glucose oxidase" evidence="12">
    <location>
        <begin position="21"/>
        <end position="703"/>
    </location>
</feature>
<dbReference type="Pfam" id="PF00732">
    <property type="entry name" value="GMC_oxred_N"/>
    <property type="match status" value="1"/>
</dbReference>
<reference evidence="14" key="1">
    <citation type="submission" date="2023-01" db="EMBL/GenBank/DDBJ databases">
        <title>Exophiala dermititidis isolated from Cystic Fibrosis Patient.</title>
        <authorList>
            <person name="Kurbessoian T."/>
            <person name="Crocker A."/>
            <person name="Murante D."/>
            <person name="Hogan D.A."/>
            <person name="Stajich J.E."/>
        </authorList>
    </citation>
    <scope>NUCLEOTIDE SEQUENCE</scope>
    <source>
        <strain evidence="14">Ex8</strain>
    </source>
</reference>
<dbReference type="PANTHER" id="PTHR11552">
    <property type="entry name" value="GLUCOSE-METHANOL-CHOLINE GMC OXIDOREDUCTASE"/>
    <property type="match status" value="1"/>
</dbReference>
<evidence type="ECO:0000256" key="3">
    <source>
        <dbReference type="ARBA" id="ARBA00010790"/>
    </source>
</evidence>
<keyword evidence="12" id="KW-0732">Signal</keyword>
<comment type="subcellular location">
    <subcellularLocation>
        <location evidence="2">Secreted</location>
        <location evidence="2">Cell wall</location>
    </subcellularLocation>
</comment>
<dbReference type="PANTHER" id="PTHR11552:SF218">
    <property type="entry name" value="GLUCOSE-METHANOL-CHOLINE OXIDOREDUCTASE N-TERMINAL DOMAIN-CONTAINING PROTEIN"/>
    <property type="match status" value="1"/>
</dbReference>
<evidence type="ECO:0000256" key="11">
    <source>
        <dbReference type="PIRSR" id="PIRSR000137-2"/>
    </source>
</evidence>
<evidence type="ECO:0000259" key="13">
    <source>
        <dbReference type="PROSITE" id="PS00624"/>
    </source>
</evidence>
<dbReference type="GO" id="GO:0046562">
    <property type="term" value="F:beta-D-glucose oxidase activity"/>
    <property type="evidence" value="ECO:0007669"/>
    <property type="project" value="UniProtKB-EC"/>
</dbReference>
<name>A0AAN6EPL8_EXODE</name>
<dbReference type="Gene3D" id="4.10.450.10">
    <property type="entry name" value="Glucose Oxidase, domain 2"/>
    <property type="match status" value="1"/>
</dbReference>
<sequence>MRRDLFLAAAVVAVAERALAIPTQNWAETEPQRLSARNIVDQVDEAYDFVIVGGGLAGLVLGARLSEDSNHTVLVLEAGGNGDEYRDQIDVPGNAYYKSLWPTDLNWDFYTVPQEGANNTSCEWPRGKVLGGSSAINGLYMNRPGQIELNAWQDLIGDMDGADNWSWASFYAAMKKSETFTAPVDDVVQEAAITWEASSHGTNGPIHQSYPGYTFPYVGEWSTAVQTVGVEVTHDAYGGKNWGAYVATSAINPTNWTRSYSRSGYLDPLPPRANYDVLANAQVTRIVFNSSSPSGNLTASGVEYTRDGGATKLTVGVKKEVILAAGTVGSPTVLMHSGVGPKDVLTAAGVEVLSELPGVGQHLQDHVSVSLQWSTDNPTAGSMYADNDTVTTTAAYLSYVNSAVAYVNSSVLFGNSVSSLKSNILSQFSQFATKASSDENVVSGYKAIYDTTANDIFNGPTGLVELLIGNNVDGAIRIGAALQHPFSHGSITINSSNPLDYPVIDPRYLTHPADVQILREGIKLARRIGEAQPLASEMKEEVYPGSAVQTDEEWEEWMRGGVFTEFHPSSTCSMLPLDQGGVVDANLRVYGLANVRVADASVPPIAFSAHLMGSTYGLAEQASTLIRAYHNKKIPVIAHTSSNNSTDSSHNKAASTTTAVSASTATSSSSATATNGASSLDSRSWSFITTVAAFMVSTFVFSM</sequence>
<dbReference type="AlphaFoldDB" id="A0AAN6EPL8"/>
<evidence type="ECO:0000256" key="8">
    <source>
        <dbReference type="ARBA" id="ARBA00049435"/>
    </source>
</evidence>
<feature type="binding site" evidence="11">
    <location>
        <position position="283"/>
    </location>
    <ligand>
        <name>FAD</name>
        <dbReference type="ChEBI" id="CHEBI:57692"/>
    </ligand>
</feature>
<dbReference type="InterPro" id="IPR000172">
    <property type="entry name" value="GMC_OxRdtase_N"/>
</dbReference>
<keyword evidence="5" id="KW-0285">Flavoprotein</keyword>
<evidence type="ECO:0000256" key="12">
    <source>
        <dbReference type="SAM" id="SignalP"/>
    </source>
</evidence>
<keyword evidence="6 11" id="KW-0274">FAD</keyword>
<evidence type="ECO:0000256" key="2">
    <source>
        <dbReference type="ARBA" id="ARBA00004191"/>
    </source>
</evidence>
<feature type="active site" description="Proton acceptor" evidence="10">
    <location>
        <position position="610"/>
    </location>
</feature>
<dbReference type="Gene3D" id="3.50.50.60">
    <property type="entry name" value="FAD/NAD(P)-binding domain"/>
    <property type="match status" value="1"/>
</dbReference>
<evidence type="ECO:0000313" key="15">
    <source>
        <dbReference type="Proteomes" id="UP001161757"/>
    </source>
</evidence>